<reference evidence="2 3" key="1">
    <citation type="submission" date="2024-11" db="EMBL/GenBank/DDBJ databases">
        <title>A near-complete genome assembly of Cinchona calisaya.</title>
        <authorList>
            <person name="Lian D.C."/>
            <person name="Zhao X.W."/>
            <person name="Wei L."/>
        </authorList>
    </citation>
    <scope>NUCLEOTIDE SEQUENCE [LARGE SCALE GENOMIC DNA]</scope>
    <source>
        <tissue evidence="2">Nenye</tissue>
    </source>
</reference>
<feature type="compositionally biased region" description="Basic and acidic residues" evidence="1">
    <location>
        <begin position="85"/>
        <end position="98"/>
    </location>
</feature>
<feature type="region of interest" description="Disordered" evidence="1">
    <location>
        <begin position="79"/>
        <end position="98"/>
    </location>
</feature>
<dbReference type="AlphaFoldDB" id="A0ABD3ABG3"/>
<protein>
    <submittedName>
        <fullName evidence="2">Uncharacterized protein</fullName>
    </submittedName>
</protein>
<proteinExistence type="predicted"/>
<gene>
    <name evidence="2" type="ORF">ACH5RR_012478</name>
</gene>
<feature type="region of interest" description="Disordered" evidence="1">
    <location>
        <begin position="1"/>
        <end position="44"/>
    </location>
</feature>
<name>A0ABD3ABG3_9GENT</name>
<keyword evidence="3" id="KW-1185">Reference proteome</keyword>
<dbReference type="Proteomes" id="UP001630127">
    <property type="component" value="Unassembled WGS sequence"/>
</dbReference>
<feature type="compositionally biased region" description="Basic and acidic residues" evidence="1">
    <location>
        <begin position="1"/>
        <end position="14"/>
    </location>
</feature>
<organism evidence="2 3">
    <name type="scientific">Cinchona calisaya</name>
    <dbReference type="NCBI Taxonomy" id="153742"/>
    <lineage>
        <taxon>Eukaryota</taxon>
        <taxon>Viridiplantae</taxon>
        <taxon>Streptophyta</taxon>
        <taxon>Embryophyta</taxon>
        <taxon>Tracheophyta</taxon>
        <taxon>Spermatophyta</taxon>
        <taxon>Magnoliopsida</taxon>
        <taxon>eudicotyledons</taxon>
        <taxon>Gunneridae</taxon>
        <taxon>Pentapetalae</taxon>
        <taxon>asterids</taxon>
        <taxon>lamiids</taxon>
        <taxon>Gentianales</taxon>
        <taxon>Rubiaceae</taxon>
        <taxon>Cinchonoideae</taxon>
        <taxon>Cinchoneae</taxon>
        <taxon>Cinchona</taxon>
    </lineage>
</organism>
<comment type="caution">
    <text evidence="2">The sequence shown here is derived from an EMBL/GenBank/DDBJ whole genome shotgun (WGS) entry which is preliminary data.</text>
</comment>
<evidence type="ECO:0000313" key="3">
    <source>
        <dbReference type="Proteomes" id="UP001630127"/>
    </source>
</evidence>
<evidence type="ECO:0000313" key="2">
    <source>
        <dbReference type="EMBL" id="KAL3527822.1"/>
    </source>
</evidence>
<dbReference type="EMBL" id="JBJUIK010000005">
    <property type="protein sequence ID" value="KAL3527822.1"/>
    <property type="molecule type" value="Genomic_DNA"/>
</dbReference>
<evidence type="ECO:0000256" key="1">
    <source>
        <dbReference type="SAM" id="MobiDB-lite"/>
    </source>
</evidence>
<accession>A0ABD3ABG3</accession>
<feature type="compositionally biased region" description="Polar residues" evidence="1">
    <location>
        <begin position="15"/>
        <end position="44"/>
    </location>
</feature>
<sequence length="98" mass="10788">MTESSLGKEVEKRASSSAIPTQATETIPTAVQTSRNKPKSESYSNLPLSCSLVMPFEEECQVFSRLGKVCLSSKETIRLAGRNGGHRDRPDKMAEQQE</sequence>